<accession>X1F5B2</accession>
<proteinExistence type="predicted"/>
<sequence length="303" mass="34669">MSVFVEARSIDLSNGTFHYYTRAVSDDTSLYLFGCGLGEIAIISQTANAFKKLVQSEGDPELGMIVISVGIGETSKRAWLGDINLHWICSAAFGDSDYVRKYVESPYIKPDIFLCPTRKLERMLTDRGYEVLYLPLAVGDSFHPLNLNREGLGYAGIYRSNPVYRIVLEPYIGNPRFEWVAKRQSSALGLTDLNRWYNSKQIVFGCCTEKCLEWGLITNRVYETLASGTPFVTTTLTASDEVLGFHYPYQSASQRETVDIVECILQDYPPVLKQFSEYSKFVRENHTYINRLRILFKFLEKWR</sequence>
<name>X1F5B2_9ZZZZ</name>
<gene>
    <name evidence="1" type="ORF">S03H2_11253</name>
</gene>
<dbReference type="EMBL" id="BARU01005750">
    <property type="protein sequence ID" value="GAH40836.1"/>
    <property type="molecule type" value="Genomic_DNA"/>
</dbReference>
<evidence type="ECO:0008006" key="2">
    <source>
        <dbReference type="Google" id="ProtNLM"/>
    </source>
</evidence>
<organism evidence="1">
    <name type="scientific">marine sediment metagenome</name>
    <dbReference type="NCBI Taxonomy" id="412755"/>
    <lineage>
        <taxon>unclassified sequences</taxon>
        <taxon>metagenomes</taxon>
        <taxon>ecological metagenomes</taxon>
    </lineage>
</organism>
<evidence type="ECO:0000313" key="1">
    <source>
        <dbReference type="EMBL" id="GAH40836.1"/>
    </source>
</evidence>
<reference evidence="1" key="1">
    <citation type="journal article" date="2014" name="Front. Microbiol.">
        <title>High frequency of phylogenetically diverse reductive dehalogenase-homologous genes in deep subseafloor sedimentary metagenomes.</title>
        <authorList>
            <person name="Kawai M."/>
            <person name="Futagami T."/>
            <person name="Toyoda A."/>
            <person name="Takaki Y."/>
            <person name="Nishi S."/>
            <person name="Hori S."/>
            <person name="Arai W."/>
            <person name="Tsubouchi T."/>
            <person name="Morono Y."/>
            <person name="Uchiyama I."/>
            <person name="Ito T."/>
            <person name="Fujiyama A."/>
            <person name="Inagaki F."/>
            <person name="Takami H."/>
        </authorList>
    </citation>
    <scope>NUCLEOTIDE SEQUENCE</scope>
    <source>
        <strain evidence="1">Expedition CK06-06</strain>
    </source>
</reference>
<dbReference type="AlphaFoldDB" id="X1F5B2"/>
<comment type="caution">
    <text evidence="1">The sequence shown here is derived from an EMBL/GenBank/DDBJ whole genome shotgun (WGS) entry which is preliminary data.</text>
</comment>
<protein>
    <recommendedName>
        <fullName evidence="2">DUF3880 domain-containing protein</fullName>
    </recommendedName>
</protein>